<dbReference type="PROSITE" id="PS51733">
    <property type="entry name" value="BPL_LPL_CATALYTIC"/>
    <property type="match status" value="1"/>
</dbReference>
<dbReference type="PANTHER" id="PTHR43679">
    <property type="entry name" value="OCTANOYLTRANSFERASE LIPM-RELATED"/>
    <property type="match status" value="1"/>
</dbReference>
<comment type="caution">
    <text evidence="2">The sequence shown here is derived from an EMBL/GenBank/DDBJ whole genome shotgun (WGS) entry which is preliminary data.</text>
</comment>
<dbReference type="InterPro" id="IPR004143">
    <property type="entry name" value="BPL_LPL_catalytic"/>
</dbReference>
<dbReference type="GeneID" id="76201040"/>
<proteinExistence type="predicted"/>
<keyword evidence="2" id="KW-0436">Ligase</keyword>
<gene>
    <name evidence="2" type="ORF">ACFQL7_16930</name>
</gene>
<dbReference type="EMBL" id="JBHTAX010000001">
    <property type="protein sequence ID" value="MFC7191316.1"/>
    <property type="molecule type" value="Genomic_DNA"/>
</dbReference>
<dbReference type="Gene3D" id="3.30.930.10">
    <property type="entry name" value="Bira Bifunctional Protein, Domain 2"/>
    <property type="match status" value="1"/>
</dbReference>
<dbReference type="Pfam" id="PF21948">
    <property type="entry name" value="LplA-B_cat"/>
    <property type="match status" value="1"/>
</dbReference>
<dbReference type="GO" id="GO:0016874">
    <property type="term" value="F:ligase activity"/>
    <property type="evidence" value="ECO:0007669"/>
    <property type="project" value="UniProtKB-KW"/>
</dbReference>
<dbReference type="InterPro" id="IPR045864">
    <property type="entry name" value="aa-tRNA-synth_II/BPL/LPL"/>
</dbReference>
<dbReference type="AlphaFoldDB" id="A0ABD5YPV7"/>
<reference evidence="2 3" key="1">
    <citation type="journal article" date="2019" name="Int. J. Syst. Evol. Microbiol.">
        <title>The Global Catalogue of Microorganisms (GCM) 10K type strain sequencing project: providing services to taxonomists for standard genome sequencing and annotation.</title>
        <authorList>
            <consortium name="The Broad Institute Genomics Platform"/>
            <consortium name="The Broad Institute Genome Sequencing Center for Infectious Disease"/>
            <person name="Wu L."/>
            <person name="Ma J."/>
        </authorList>
    </citation>
    <scope>NUCLEOTIDE SEQUENCE [LARGE SCALE GENOMIC DNA]</scope>
    <source>
        <strain evidence="2 3">RDMS1</strain>
    </source>
</reference>
<sequence>MTALSENDWRLVREESLTGPMCMALDAVAAETAVAGGPRTVRVYQWEPATLSLGYHQNPEDIDWDFCKREGITVTRRPTGGGAIYHDTYGDISYSIIAPADELPSDLMETYELLCQPLLDACSVMGVPADFASETAPALHEPACYLRDIHPAHDVICNGDKLSGNAQYRRRDSIIQHGSLTYHATPERTLNCFVDPGVSTERVHERITGIDEHSDVSRTDAVQMLESTLKTWANATEDGWTDEERARAREIADEKFERSAWNRDGDDPMT</sequence>
<accession>A0ABD5YPV7</accession>
<dbReference type="RefSeq" id="WP_390206114.1">
    <property type="nucleotide sequence ID" value="NZ_CP109979.1"/>
</dbReference>
<name>A0ABD5YPV7_9EURY</name>
<keyword evidence="3" id="KW-1185">Reference proteome</keyword>
<feature type="domain" description="BPL/LPL catalytic" evidence="1">
    <location>
        <begin position="35"/>
        <end position="237"/>
    </location>
</feature>
<dbReference type="PANTHER" id="PTHR43679:SF2">
    <property type="entry name" value="OCTANOYL-[GCVH]:PROTEIN N-OCTANOYLTRANSFERASE"/>
    <property type="match status" value="1"/>
</dbReference>
<dbReference type="InterPro" id="IPR050664">
    <property type="entry name" value="Octanoyltrans_LipM/LipL"/>
</dbReference>
<evidence type="ECO:0000313" key="2">
    <source>
        <dbReference type="EMBL" id="MFC7191316.1"/>
    </source>
</evidence>
<evidence type="ECO:0000259" key="1">
    <source>
        <dbReference type="PROSITE" id="PS51733"/>
    </source>
</evidence>
<dbReference type="SUPFAM" id="SSF55681">
    <property type="entry name" value="Class II aaRS and biotin synthetases"/>
    <property type="match status" value="1"/>
</dbReference>
<dbReference type="Proteomes" id="UP001596417">
    <property type="component" value="Unassembled WGS sequence"/>
</dbReference>
<organism evidence="2 3">
    <name type="scientific">Halocatena marina</name>
    <dbReference type="NCBI Taxonomy" id="2934937"/>
    <lineage>
        <taxon>Archaea</taxon>
        <taxon>Methanobacteriati</taxon>
        <taxon>Methanobacteriota</taxon>
        <taxon>Stenosarchaea group</taxon>
        <taxon>Halobacteria</taxon>
        <taxon>Halobacteriales</taxon>
        <taxon>Natronomonadaceae</taxon>
        <taxon>Halocatena</taxon>
    </lineage>
</organism>
<evidence type="ECO:0000313" key="3">
    <source>
        <dbReference type="Proteomes" id="UP001596417"/>
    </source>
</evidence>
<protein>
    <submittedName>
        <fullName evidence="2">Biotin/lipoate A/B protein ligase family protein</fullName>
    </submittedName>
</protein>
<dbReference type="CDD" id="cd16443">
    <property type="entry name" value="LplA"/>
    <property type="match status" value="1"/>
</dbReference>